<dbReference type="PANTHER" id="PTHR30204:SF93">
    <property type="entry name" value="HTH MERR-TYPE DOMAIN-CONTAINING PROTEIN"/>
    <property type="match status" value="1"/>
</dbReference>
<evidence type="ECO:0000313" key="4">
    <source>
        <dbReference type="EMBL" id="RAY17033.1"/>
    </source>
</evidence>
<dbReference type="AlphaFoldDB" id="A0A365HG16"/>
<reference evidence="4 5" key="1">
    <citation type="submission" date="2018-06" db="EMBL/GenBank/DDBJ databases">
        <title>Actinomadura craniellae sp. nov. isolated from marine sponge Craniella sp.</title>
        <authorList>
            <person name="Li L."/>
            <person name="Xu Q.H."/>
            <person name="Lin H.W."/>
            <person name="Lu Y.H."/>
        </authorList>
    </citation>
    <scope>NUCLEOTIDE SEQUENCE [LARGE SCALE GENOMIC DNA]</scope>
    <source>
        <strain evidence="4 5">LHW63021</strain>
    </source>
</reference>
<gene>
    <name evidence="4" type="ORF">DPM19_02395</name>
</gene>
<dbReference type="SMART" id="SM00422">
    <property type="entry name" value="HTH_MERR"/>
    <property type="match status" value="1"/>
</dbReference>
<dbReference type="InterPro" id="IPR047057">
    <property type="entry name" value="MerR_fam"/>
</dbReference>
<dbReference type="CDD" id="cd04778">
    <property type="entry name" value="HTH_MerR-like_sg2"/>
    <property type="match status" value="1"/>
</dbReference>
<dbReference type="EMBL" id="QLYX01000001">
    <property type="protein sequence ID" value="RAY17033.1"/>
    <property type="molecule type" value="Genomic_DNA"/>
</dbReference>
<organism evidence="4 5">
    <name type="scientific">Actinomadura craniellae</name>
    <dbReference type="NCBI Taxonomy" id="2231787"/>
    <lineage>
        <taxon>Bacteria</taxon>
        <taxon>Bacillati</taxon>
        <taxon>Actinomycetota</taxon>
        <taxon>Actinomycetes</taxon>
        <taxon>Streptosporangiales</taxon>
        <taxon>Thermomonosporaceae</taxon>
        <taxon>Actinomadura</taxon>
    </lineage>
</organism>
<dbReference type="PANTHER" id="PTHR30204">
    <property type="entry name" value="REDOX-CYCLING DRUG-SENSING TRANSCRIPTIONAL ACTIVATOR SOXR"/>
    <property type="match status" value="1"/>
</dbReference>
<dbReference type="OrthoDB" id="6716891at2"/>
<dbReference type="InterPro" id="IPR000551">
    <property type="entry name" value="MerR-type_HTH_dom"/>
</dbReference>
<proteinExistence type="predicted"/>
<dbReference type="SUPFAM" id="SSF46955">
    <property type="entry name" value="Putative DNA-binding domain"/>
    <property type="match status" value="1"/>
</dbReference>
<accession>A0A365HG16</accession>
<feature type="region of interest" description="Disordered" evidence="2">
    <location>
        <begin position="254"/>
        <end position="276"/>
    </location>
</feature>
<comment type="caution">
    <text evidence="4">The sequence shown here is derived from an EMBL/GenBank/DDBJ whole genome shotgun (WGS) entry which is preliminary data.</text>
</comment>
<keyword evidence="5" id="KW-1185">Reference proteome</keyword>
<dbReference type="RefSeq" id="WP_111863087.1">
    <property type="nucleotide sequence ID" value="NZ_QLYX01000001.1"/>
</dbReference>
<evidence type="ECO:0000256" key="1">
    <source>
        <dbReference type="ARBA" id="ARBA00023125"/>
    </source>
</evidence>
<protein>
    <recommendedName>
        <fullName evidence="3">HTH merR-type domain-containing protein</fullName>
    </recommendedName>
</protein>
<dbReference type="GO" id="GO:0003677">
    <property type="term" value="F:DNA binding"/>
    <property type="evidence" value="ECO:0007669"/>
    <property type="project" value="UniProtKB-KW"/>
</dbReference>
<dbReference type="GO" id="GO:0003700">
    <property type="term" value="F:DNA-binding transcription factor activity"/>
    <property type="evidence" value="ECO:0007669"/>
    <property type="project" value="InterPro"/>
</dbReference>
<dbReference type="PROSITE" id="PS50937">
    <property type="entry name" value="HTH_MERR_2"/>
    <property type="match status" value="1"/>
</dbReference>
<keyword evidence="1" id="KW-0238">DNA-binding</keyword>
<evidence type="ECO:0000259" key="3">
    <source>
        <dbReference type="PROSITE" id="PS50937"/>
    </source>
</evidence>
<evidence type="ECO:0000256" key="2">
    <source>
        <dbReference type="SAM" id="MobiDB-lite"/>
    </source>
</evidence>
<sequence>MATYRIDELARAAGTTVRNVRALQERGVLPPPQRHGRTGLYDDSHLARIRLTVQLQERGYTFASIAELISAWERGHDLGELLGLEKVLTDPWTDEIPGHLTLRQLGELFFPGLTPEQRAALPAERLGGFLERAERLGFIEPAGDRYRVPSPRLLNVGAELVAAGIPLETVFDIAAQIADDCRGIARRFVDLTVRHAGLDDAPGHHGRTDLPDVTQLITRLRPLAQSAVHGLLARSMYAEVMATFSDQIKNIARHDCPADPHRLPRPPEGDPRKPAE</sequence>
<dbReference type="Gene3D" id="1.10.1660.10">
    <property type="match status" value="1"/>
</dbReference>
<dbReference type="Proteomes" id="UP000251891">
    <property type="component" value="Unassembled WGS sequence"/>
</dbReference>
<evidence type="ECO:0000313" key="5">
    <source>
        <dbReference type="Proteomes" id="UP000251891"/>
    </source>
</evidence>
<dbReference type="Pfam" id="PF13411">
    <property type="entry name" value="MerR_1"/>
    <property type="match status" value="1"/>
</dbReference>
<name>A0A365HG16_9ACTN</name>
<dbReference type="InterPro" id="IPR009061">
    <property type="entry name" value="DNA-bd_dom_put_sf"/>
</dbReference>
<feature type="domain" description="HTH merR-type" evidence="3">
    <location>
        <begin position="3"/>
        <end position="71"/>
    </location>
</feature>
<dbReference type="PRINTS" id="PR00040">
    <property type="entry name" value="HTHMERR"/>
</dbReference>